<reference evidence="4 5" key="1">
    <citation type="submission" date="2016-11" db="EMBL/GenBank/DDBJ databases">
        <authorList>
            <person name="Jaros S."/>
            <person name="Januszkiewicz K."/>
            <person name="Wedrychowicz H."/>
        </authorList>
    </citation>
    <scope>NUCLEOTIDE SEQUENCE [LARGE SCALE GENOMIC DNA]</scope>
    <source>
        <strain evidence="4 5">DSM 19436</strain>
    </source>
</reference>
<name>A0A1M5NLC7_9HYPH</name>
<dbReference type="InterPro" id="IPR039424">
    <property type="entry name" value="SBP_5"/>
</dbReference>
<dbReference type="InterPro" id="IPR000914">
    <property type="entry name" value="SBP_5_dom"/>
</dbReference>
<dbReference type="AlphaFoldDB" id="A0A1M5NLC7"/>
<evidence type="ECO:0000313" key="4">
    <source>
        <dbReference type="EMBL" id="SHG90331.1"/>
    </source>
</evidence>
<dbReference type="GO" id="GO:1904680">
    <property type="term" value="F:peptide transmembrane transporter activity"/>
    <property type="evidence" value="ECO:0007669"/>
    <property type="project" value="TreeGrafter"/>
</dbReference>
<dbReference type="PANTHER" id="PTHR30290">
    <property type="entry name" value="PERIPLASMIC BINDING COMPONENT OF ABC TRANSPORTER"/>
    <property type="match status" value="1"/>
</dbReference>
<dbReference type="Proteomes" id="UP000184485">
    <property type="component" value="Unassembled WGS sequence"/>
</dbReference>
<accession>A0A1M5NLC7</accession>
<dbReference type="SUPFAM" id="SSF53850">
    <property type="entry name" value="Periplasmic binding protein-like II"/>
    <property type="match status" value="1"/>
</dbReference>
<comment type="similarity">
    <text evidence="2">Belongs to the bacterial solute-binding protein 5 family.</text>
</comment>
<evidence type="ECO:0000313" key="5">
    <source>
        <dbReference type="Proteomes" id="UP000184485"/>
    </source>
</evidence>
<dbReference type="STRING" id="1122133.SAMN02745157_5035"/>
<dbReference type="GO" id="GO:0015833">
    <property type="term" value="P:peptide transport"/>
    <property type="evidence" value="ECO:0007669"/>
    <property type="project" value="TreeGrafter"/>
</dbReference>
<dbReference type="PANTHER" id="PTHR30290:SF62">
    <property type="entry name" value="OLIGOPEPTIDE ABC TRANSPORTER, PERIPLASMIC OLIGOPEPTIDE-BINDING PROTEIN"/>
    <property type="match status" value="1"/>
</dbReference>
<organism evidence="4 5">
    <name type="scientific">Kaistia soli DSM 19436</name>
    <dbReference type="NCBI Taxonomy" id="1122133"/>
    <lineage>
        <taxon>Bacteria</taxon>
        <taxon>Pseudomonadati</taxon>
        <taxon>Pseudomonadota</taxon>
        <taxon>Alphaproteobacteria</taxon>
        <taxon>Hyphomicrobiales</taxon>
        <taxon>Kaistiaceae</taxon>
        <taxon>Kaistia</taxon>
    </lineage>
</organism>
<keyword evidence="5" id="KW-1185">Reference proteome</keyword>
<evidence type="ECO:0000256" key="2">
    <source>
        <dbReference type="ARBA" id="ARBA00005695"/>
    </source>
</evidence>
<feature type="domain" description="Solute-binding protein family 5" evidence="3">
    <location>
        <begin position="197"/>
        <end position="593"/>
    </location>
</feature>
<evidence type="ECO:0000259" key="3">
    <source>
        <dbReference type="Pfam" id="PF00496"/>
    </source>
</evidence>
<protein>
    <submittedName>
        <fullName evidence="4">Peptide/nickel transport system substrate-binding protein</fullName>
    </submittedName>
</protein>
<gene>
    <name evidence="4" type="ORF">SAMN02745157_5035</name>
</gene>
<dbReference type="Gene3D" id="3.10.105.10">
    <property type="entry name" value="Dipeptide-binding Protein, Domain 3"/>
    <property type="match status" value="1"/>
</dbReference>
<sequence>MAPSGHAVLQMAAAAGTSGVGGRLGTMGRGQGSAVAALKGGNMKTYLMALGGAGLLLSVSAVAALAQTEKPTLPPDPPKFEAQGQVDYVGVKDIFEFKALPEYHEPDWVTKNFVDTGKLPPVKDRLPKEPLVYKKANMVDGIGVYGDTLRHVIGGRPEGWNYIGGQSQGWGGIDIGMSECLTRSGPLFEIKADELEPLPNLAKSWEWSADGKQLTMHLIEGAKWSDGVPFTSEDLMFYWNDNVNDPNVTPLNGATPATFGEGTTLEAKDDYTVVWTFKQPFAKQYLYQMAYGTFCPGPAHILKPQHPKYSKNTYEQYKNAFPPEYMNIPVMGAWVPVEYRPDDIVVLRRNPYYWKVDEAGNQLPYLNEMHYKLSTWADRDVQAVAGSGDFANLEQPESFVEALKRSASKDAPARLEFGPRLIGYSLYPNYSANGWGEPDERGQAVRDLNRNDHFRKAITEAVDRKRLGESLVKGPFTTIYPGGIYSGTVYYDKDSTAYYPYDLASAKAELELAGLKDTDGDGIVNFPAGTAGGKNVEVTLLVNADYQTDKSLADGIVAMMEPLGIRVILNTVEGKQRDALQQAGKFDWMIFRNTEELTSVVQKTVNLAPVGPQTSYYHRAGKDGQLDLLPFEQQLVDITNKFIATSDGAERKDLMKQFQKVYTDNVYGIGLTQYPGALIINKRFANVPKGTPINLFNWAEDSVIRERMFVPAEKQGNYELHAETLPGAPGSAGAVK</sequence>
<comment type="subcellular location">
    <subcellularLocation>
        <location evidence="1">Periplasm</location>
    </subcellularLocation>
</comment>
<proteinExistence type="inferred from homology"/>
<dbReference type="CDD" id="cd08500">
    <property type="entry name" value="PBP2_NikA_DppA_OppA_like_4"/>
    <property type="match status" value="1"/>
</dbReference>
<dbReference type="Pfam" id="PF00496">
    <property type="entry name" value="SBP_bac_5"/>
    <property type="match status" value="1"/>
</dbReference>
<evidence type="ECO:0000256" key="1">
    <source>
        <dbReference type="ARBA" id="ARBA00004418"/>
    </source>
</evidence>
<dbReference type="Gene3D" id="3.40.190.10">
    <property type="entry name" value="Periplasmic binding protein-like II"/>
    <property type="match status" value="1"/>
</dbReference>
<dbReference type="EMBL" id="FQUP01000009">
    <property type="protein sequence ID" value="SHG90331.1"/>
    <property type="molecule type" value="Genomic_DNA"/>
</dbReference>